<keyword evidence="1" id="KW-0175">Coiled coil</keyword>
<dbReference type="InterPro" id="IPR018760">
    <property type="entry name" value="DUF2326"/>
</dbReference>
<feature type="coiled-coil region" evidence="1">
    <location>
        <begin position="208"/>
        <end position="272"/>
    </location>
</feature>
<accession>A0AAX1N955</accession>
<dbReference type="Pfam" id="PF10088">
    <property type="entry name" value="DUF2326"/>
    <property type="match status" value="1"/>
</dbReference>
<dbReference type="Proteomes" id="UP000678679">
    <property type="component" value="Chromosome 2"/>
</dbReference>
<feature type="domain" description="DUF2326" evidence="2">
    <location>
        <begin position="435"/>
        <end position="573"/>
    </location>
</feature>
<reference evidence="4 5" key="1">
    <citation type="submission" date="2021-05" db="EMBL/GenBank/DDBJ databases">
        <title>Comparative genomic studies on the polysaccharide-degrading batcterial strains of the Flammeovirga genus.</title>
        <authorList>
            <person name="Zewei F."/>
            <person name="Zheng Z."/>
            <person name="Yu L."/>
            <person name="Ruyue G."/>
            <person name="Yanhong M."/>
            <person name="Yuanyuan C."/>
            <person name="Jingyan G."/>
            <person name="Wenjun H."/>
        </authorList>
    </citation>
    <scope>NUCLEOTIDE SEQUENCE [LARGE SCALE GENOMIC DNA]</scope>
    <source>
        <strain evidence="4 5">NBRC:100898</strain>
    </source>
</reference>
<dbReference type="KEGG" id="fya:KMW28_24755"/>
<feature type="coiled-coil region" evidence="1">
    <location>
        <begin position="331"/>
        <end position="412"/>
    </location>
</feature>
<evidence type="ECO:0000259" key="3">
    <source>
        <dbReference type="Pfam" id="PF13476"/>
    </source>
</evidence>
<gene>
    <name evidence="4" type="ORF">KMW28_24755</name>
</gene>
<feature type="domain" description="Rad50/SbcC-type AAA" evidence="3">
    <location>
        <begin position="15"/>
        <end position="237"/>
    </location>
</feature>
<keyword evidence="5" id="KW-1185">Reference proteome</keyword>
<evidence type="ECO:0000256" key="1">
    <source>
        <dbReference type="SAM" id="Coils"/>
    </source>
</evidence>
<dbReference type="InterPro" id="IPR038729">
    <property type="entry name" value="Rad50/SbcC_AAA"/>
</dbReference>
<dbReference type="EMBL" id="CP076133">
    <property type="protein sequence ID" value="QWG04104.1"/>
    <property type="molecule type" value="Genomic_DNA"/>
</dbReference>
<dbReference type="RefSeq" id="WP_169663597.1">
    <property type="nucleotide sequence ID" value="NZ_CP076133.1"/>
</dbReference>
<protein>
    <submittedName>
        <fullName evidence="4">DUF2326 domain-containing protein</fullName>
    </submittedName>
</protein>
<evidence type="ECO:0000313" key="4">
    <source>
        <dbReference type="EMBL" id="QWG04104.1"/>
    </source>
</evidence>
<proteinExistence type="predicted"/>
<dbReference type="Pfam" id="PF13476">
    <property type="entry name" value="AAA_23"/>
    <property type="match status" value="1"/>
</dbReference>
<organism evidence="4 5">
    <name type="scientific">Flammeovirga yaeyamensis</name>
    <dbReference type="NCBI Taxonomy" id="367791"/>
    <lineage>
        <taxon>Bacteria</taxon>
        <taxon>Pseudomonadati</taxon>
        <taxon>Bacteroidota</taxon>
        <taxon>Cytophagia</taxon>
        <taxon>Cytophagales</taxon>
        <taxon>Flammeovirgaceae</taxon>
        <taxon>Flammeovirga</taxon>
    </lineage>
</organism>
<evidence type="ECO:0000313" key="5">
    <source>
        <dbReference type="Proteomes" id="UP000678679"/>
    </source>
</evidence>
<sequence length="582" mass="68136">MIRFKKLYSIPKFFEPIKFESGLNIILGEKSEGNNKTNGVGKTMAIEFLNFCLLKKSSDSRVTLIPDHILDIDTVVYLDINIYTDFLTIARSIKKPDVVTIFKNGVEIISNESIEIASEYLGNLYFREFPLHITRISFRNLLNPIIRDERSEFKDIIQCFDTAKRIPSDYKPHLFFLNLNIELYSEIKKVIDELTKKTTFVTETKKLITSDYNKVSEAKARLNELEGEVSKINTSIEKLKTNESFESIQDDLVKLESRLSKLRIRQKTLKLEIKQINSLPEPENISENEITILFNQFKDGLGDMVEKSLQEVKEFKTRIDSFKNSLINNKLKMLQSELISLNTKIQRLDDEYSEKISLLDNGELLKDLKTSINIFNKKNQELNNLRSVIDRYNKAEKEKKSLKNTKDNKIIDFDDHLSDKQVEIKEFEETILYIHENIMGNRNAHFGIETINSAKAKEFLSFDFRINDDGSWSTNRMKVFIYDLALLLSDSTKKNHPKLLVHDNLFNVDNDSLEKSLNFLHKQSENHPEEFQYILTLNRDMVEIMEERNLIEFNISDYARAKFTKNDRFLKVKYSELSKRKK</sequence>
<dbReference type="AlphaFoldDB" id="A0AAX1N955"/>
<evidence type="ECO:0000259" key="2">
    <source>
        <dbReference type="Pfam" id="PF10088"/>
    </source>
</evidence>
<name>A0AAX1N955_9BACT</name>